<comment type="caution">
    <text evidence="2">The sequence shown here is derived from an EMBL/GenBank/DDBJ whole genome shotgun (WGS) entry which is preliminary data.</text>
</comment>
<reference evidence="2 3" key="1">
    <citation type="submission" date="2019-10" db="EMBL/GenBank/DDBJ databases">
        <title>Genome sequence of Azospirillum formosense CC-Nfb-7.</title>
        <authorList>
            <person name="Ambrosini A."/>
            <person name="Sant'Anna F.H."/>
            <person name="Cassan F.D."/>
            <person name="Souza E.M."/>
            <person name="Passaglia L.M.P."/>
        </authorList>
    </citation>
    <scope>NUCLEOTIDE SEQUENCE [LARGE SCALE GENOMIC DNA]</scope>
    <source>
        <strain evidence="2 3">CC-NFb-7</strain>
    </source>
</reference>
<sequence length="59" mass="6472">MPFKAFVSILLSIAFLYVIDATAVFMFGIWSTVEKKAELVYYYGSGVGAMLVGGLPFLQ</sequence>
<gene>
    <name evidence="2" type="ORF">GBZ26_03900</name>
</gene>
<evidence type="ECO:0000256" key="1">
    <source>
        <dbReference type="SAM" id="Phobius"/>
    </source>
</evidence>
<dbReference type="EMBL" id="WHOR01000016">
    <property type="protein sequence ID" value="NUB18367.1"/>
    <property type="molecule type" value="Genomic_DNA"/>
</dbReference>
<protein>
    <submittedName>
        <fullName evidence="2">Uncharacterized protein</fullName>
    </submittedName>
</protein>
<accession>A0ABX2KSK5</accession>
<dbReference type="RefSeq" id="WP_174437677.1">
    <property type="nucleotide sequence ID" value="NZ_BAABCC010000057.1"/>
</dbReference>
<keyword evidence="1" id="KW-0472">Membrane</keyword>
<name>A0ABX2KSK5_9PROT</name>
<evidence type="ECO:0000313" key="2">
    <source>
        <dbReference type="EMBL" id="NUB18367.1"/>
    </source>
</evidence>
<proteinExistence type="predicted"/>
<keyword evidence="1" id="KW-0812">Transmembrane</keyword>
<dbReference type="Proteomes" id="UP000639419">
    <property type="component" value="Unassembled WGS sequence"/>
</dbReference>
<keyword evidence="3" id="KW-1185">Reference proteome</keyword>
<evidence type="ECO:0000313" key="3">
    <source>
        <dbReference type="Proteomes" id="UP000639419"/>
    </source>
</evidence>
<feature type="transmembrane region" description="Helical" evidence="1">
    <location>
        <begin position="6"/>
        <end position="27"/>
    </location>
</feature>
<organism evidence="2 3">
    <name type="scientific">Azospirillum formosense</name>
    <dbReference type="NCBI Taxonomy" id="861533"/>
    <lineage>
        <taxon>Bacteria</taxon>
        <taxon>Pseudomonadati</taxon>
        <taxon>Pseudomonadota</taxon>
        <taxon>Alphaproteobacteria</taxon>
        <taxon>Rhodospirillales</taxon>
        <taxon>Azospirillaceae</taxon>
        <taxon>Azospirillum</taxon>
    </lineage>
</organism>
<keyword evidence="1" id="KW-1133">Transmembrane helix</keyword>
<feature type="transmembrane region" description="Helical" evidence="1">
    <location>
        <begin position="39"/>
        <end position="58"/>
    </location>
</feature>